<reference evidence="1" key="1">
    <citation type="submission" date="2021-10" db="EMBL/GenBank/DDBJ databases">
        <title>Tropical sea cucumber genome reveals ecological adaptation and Cuvierian tubules defense mechanism.</title>
        <authorList>
            <person name="Chen T."/>
        </authorList>
    </citation>
    <scope>NUCLEOTIDE SEQUENCE</scope>
    <source>
        <strain evidence="1">Nanhai2018</strain>
        <tissue evidence="1">Muscle</tissue>
    </source>
</reference>
<name>A0A9Q1C3P7_HOLLE</name>
<evidence type="ECO:0000313" key="2">
    <source>
        <dbReference type="Proteomes" id="UP001152320"/>
    </source>
</evidence>
<dbReference type="EMBL" id="JAIZAY010000008">
    <property type="protein sequence ID" value="KAJ8038042.1"/>
    <property type="molecule type" value="Genomic_DNA"/>
</dbReference>
<dbReference type="OrthoDB" id="10614283at2759"/>
<accession>A0A9Q1C3P7</accession>
<keyword evidence="2" id="KW-1185">Reference proteome</keyword>
<comment type="caution">
    <text evidence="1">The sequence shown here is derived from an EMBL/GenBank/DDBJ whole genome shotgun (WGS) entry which is preliminary data.</text>
</comment>
<dbReference type="Proteomes" id="UP001152320">
    <property type="component" value="Chromosome 8"/>
</dbReference>
<protein>
    <submittedName>
        <fullName evidence="1">Uncharacterized protein</fullName>
    </submittedName>
</protein>
<gene>
    <name evidence="1" type="ORF">HOLleu_19011</name>
</gene>
<evidence type="ECO:0000313" key="1">
    <source>
        <dbReference type="EMBL" id="KAJ8038042.1"/>
    </source>
</evidence>
<dbReference type="AlphaFoldDB" id="A0A9Q1C3P7"/>
<sequence length="187" mass="21208">MQQLKSELLDLDVFCKGSFRRDIRLLRETASKLDSARAHVSDNLGLYSSRAGLVGGTMMLAGLIPNPFSPVLFYYGSYLSMSSAIGHVSNVVLVEESYDLVEVAQVIQNLNKFYEVMLRVEDAYDALLKLQPEAILRGKNGRTLSKEKQQKILLEIEKLWDKKVNLEEKRKITLAETIDYTNSLIDF</sequence>
<organism evidence="1 2">
    <name type="scientific">Holothuria leucospilota</name>
    <name type="common">Black long sea cucumber</name>
    <name type="synonym">Mertensiothuria leucospilota</name>
    <dbReference type="NCBI Taxonomy" id="206669"/>
    <lineage>
        <taxon>Eukaryota</taxon>
        <taxon>Metazoa</taxon>
        <taxon>Echinodermata</taxon>
        <taxon>Eleutherozoa</taxon>
        <taxon>Echinozoa</taxon>
        <taxon>Holothuroidea</taxon>
        <taxon>Aspidochirotacea</taxon>
        <taxon>Aspidochirotida</taxon>
        <taxon>Holothuriidae</taxon>
        <taxon>Holothuria</taxon>
    </lineage>
</organism>
<proteinExistence type="predicted"/>